<feature type="transmembrane region" description="Helical" evidence="8">
    <location>
        <begin position="207"/>
        <end position="233"/>
    </location>
</feature>
<dbReference type="GO" id="GO:0005886">
    <property type="term" value="C:plasma membrane"/>
    <property type="evidence" value="ECO:0007669"/>
    <property type="project" value="UniProtKB-SubCell"/>
</dbReference>
<dbReference type="STRING" id="404380.Gbem_1673"/>
<proteinExistence type="inferred from homology"/>
<feature type="transmembrane region" description="Helical" evidence="8">
    <location>
        <begin position="29"/>
        <end position="50"/>
    </location>
</feature>
<evidence type="ECO:0000313" key="10">
    <source>
        <dbReference type="EMBL" id="ACH38691.2"/>
    </source>
</evidence>
<feature type="transmembrane region" description="Helical" evidence="8">
    <location>
        <begin position="369"/>
        <end position="389"/>
    </location>
</feature>
<dbReference type="PANTHER" id="PTHR42703">
    <property type="entry name" value="NADH DEHYDROGENASE"/>
    <property type="match status" value="1"/>
</dbReference>
<keyword evidence="11" id="KW-1185">Reference proteome</keyword>
<reference evidence="10 11" key="2">
    <citation type="journal article" date="2010" name="BMC Genomics">
        <title>The genome of Geobacter bemidjiensis, exemplar for the subsurface clade of Geobacter species that predominate in Fe(III)-reducing subsurface environments.</title>
        <authorList>
            <person name="Aklujkar M."/>
            <person name="Young N.D."/>
            <person name="Holmes D."/>
            <person name="Chavan M."/>
            <person name="Risso C."/>
            <person name="Kiss H.E."/>
            <person name="Han C.S."/>
            <person name="Land M.L."/>
            <person name="Lovley D.R."/>
        </authorList>
    </citation>
    <scope>NUCLEOTIDE SEQUENCE [LARGE SCALE GENOMIC DNA]</scope>
    <source>
        <strain evidence="11">ATCC BAA-1014 / DSM 16622 / JCM 12645 / Bem</strain>
    </source>
</reference>
<dbReference type="InterPro" id="IPR050586">
    <property type="entry name" value="CPA3_Na-H_Antiporter_D"/>
</dbReference>
<comment type="similarity">
    <text evidence="2">Belongs to the CPA3 antiporters (TC 2.A.63) subunit D family.</text>
</comment>
<feature type="domain" description="NADH:quinone oxidoreductase/Mrp antiporter transmembrane" evidence="9">
    <location>
        <begin position="130"/>
        <end position="413"/>
    </location>
</feature>
<dbReference type="GO" id="GO:0008137">
    <property type="term" value="F:NADH dehydrogenase (ubiquinone) activity"/>
    <property type="evidence" value="ECO:0007669"/>
    <property type="project" value="InterPro"/>
</dbReference>
<feature type="transmembrane region" description="Helical" evidence="8">
    <location>
        <begin position="409"/>
        <end position="429"/>
    </location>
</feature>
<gene>
    <name evidence="10" type="primary">mnhD</name>
    <name evidence="10" type="ordered locus">Gbem_1673</name>
</gene>
<keyword evidence="4 7" id="KW-0812">Transmembrane</keyword>
<evidence type="ECO:0000256" key="8">
    <source>
        <dbReference type="SAM" id="Phobius"/>
    </source>
</evidence>
<organism evidence="10 11">
    <name type="scientific">Citrifermentans bemidjiense (strain ATCC BAA-1014 / DSM 16622 / JCM 12645 / Bem)</name>
    <name type="common">Geobacter bemidjiensis</name>
    <dbReference type="NCBI Taxonomy" id="404380"/>
    <lineage>
        <taxon>Bacteria</taxon>
        <taxon>Pseudomonadati</taxon>
        <taxon>Thermodesulfobacteriota</taxon>
        <taxon>Desulfuromonadia</taxon>
        <taxon>Geobacterales</taxon>
        <taxon>Geobacteraceae</taxon>
        <taxon>Citrifermentans</taxon>
    </lineage>
</organism>
<dbReference type="AlphaFoldDB" id="B5E9E9"/>
<dbReference type="InterPro" id="IPR003918">
    <property type="entry name" value="NADH_UbQ_OxRdtase"/>
</dbReference>
<dbReference type="InterPro" id="IPR001750">
    <property type="entry name" value="ND/Mrp_TM"/>
</dbReference>
<feature type="transmembrane region" description="Helical" evidence="8">
    <location>
        <begin position="336"/>
        <end position="357"/>
    </location>
</feature>
<feature type="transmembrane region" description="Helical" evidence="8">
    <location>
        <begin position="583"/>
        <end position="600"/>
    </location>
</feature>
<evidence type="ECO:0000256" key="4">
    <source>
        <dbReference type="ARBA" id="ARBA00022692"/>
    </source>
</evidence>
<name>B5E9E9_CITBB</name>
<evidence type="ECO:0000313" key="11">
    <source>
        <dbReference type="Proteomes" id="UP000008825"/>
    </source>
</evidence>
<accession>B5E9E9</accession>
<keyword evidence="5 8" id="KW-1133">Transmembrane helix</keyword>
<protein>
    <submittedName>
        <fullName evidence="10">Monovalent cation/proton antiporter, MnhD subunit, putative</fullName>
    </submittedName>
</protein>
<keyword evidence="6 8" id="KW-0472">Membrane</keyword>
<keyword evidence="3" id="KW-1003">Cell membrane</keyword>
<feature type="transmembrane region" description="Helical" evidence="8">
    <location>
        <begin position="83"/>
        <end position="102"/>
    </location>
</feature>
<evidence type="ECO:0000259" key="9">
    <source>
        <dbReference type="Pfam" id="PF00361"/>
    </source>
</evidence>
<feature type="transmembrane region" description="Helical" evidence="8">
    <location>
        <begin position="245"/>
        <end position="267"/>
    </location>
</feature>
<feature type="transmembrane region" description="Helical" evidence="8">
    <location>
        <begin position="279"/>
        <end position="298"/>
    </location>
</feature>
<dbReference type="eggNOG" id="COG0651">
    <property type="taxonomic scope" value="Bacteria"/>
</dbReference>
<feature type="transmembrane region" description="Helical" evidence="8">
    <location>
        <begin position="531"/>
        <end position="550"/>
    </location>
</feature>
<dbReference type="Pfam" id="PF00361">
    <property type="entry name" value="Proton_antipo_M"/>
    <property type="match status" value="1"/>
</dbReference>
<evidence type="ECO:0000256" key="2">
    <source>
        <dbReference type="ARBA" id="ARBA00005346"/>
    </source>
</evidence>
<evidence type="ECO:0000256" key="5">
    <source>
        <dbReference type="ARBA" id="ARBA00022989"/>
    </source>
</evidence>
<feature type="transmembrane region" description="Helical" evidence="8">
    <location>
        <begin position="470"/>
        <end position="488"/>
    </location>
</feature>
<comment type="subcellular location">
    <subcellularLocation>
        <location evidence="1">Cell membrane</location>
        <topology evidence="1">Multi-pass membrane protein</topology>
    </subcellularLocation>
    <subcellularLocation>
        <location evidence="7">Membrane</location>
        <topology evidence="7">Multi-pass membrane protein</topology>
    </subcellularLocation>
</comment>
<dbReference type="PANTHER" id="PTHR42703:SF1">
    <property type="entry name" value="NA(+)_H(+) ANTIPORTER SUBUNIT D1"/>
    <property type="match status" value="1"/>
</dbReference>
<dbReference type="PRINTS" id="PR01437">
    <property type="entry name" value="NUOXDRDTASE4"/>
</dbReference>
<sequence length="602" mass="62876">MELAPFPVLAPLFLAAVLAALEHATNRHRILDLLSLATVAAVLVLDLLLLKRSLSGTVVYWFGAWTPMQGFPVGIAFVVDPVAALLALFAAFLTAMGFLYSWHRFKAIGTYYHTLMLLFLASMQGFCLTGDLFNMFVFFEMMGVTAYALTGYKIEDSGPLEGALNFAVMNSIGGLMVLFGIGLLYGITGGLNLAWAGAFLEGKAGGATVAAAFLLLSLGFLVKGAIVPFHFWLPDAHAVAPTPASVLFSGIMVQLGLYAVARIYWVVFSDALDPAPLRLLLLSAGAATAVLGAVMALLQRHLKRMLAFSTVSHSGMMLTGIALMDPSALAGTLLYLVGHGAVKGALFVCTGIILYHYNSVDEETLRGKCLPLKATGALFCLCGVALAGLPPFGTWAGKGVLEQSAESLGYGWLPPLFLICSAITGGVVLRAGGSLFYGVGSANFLSSSAPSSGKKEEPEAFEEKGATPRMMLLPLVLLIVVAVGAGALPQVQSSLAEGAARLADGKGYRATVLKGGAYAAAALPQPDRPDLAMGVAAALAALAVAGIFLAPPDAVRPLRGLRRALEGPVALLRSLHSGYIGDYTAWFLAGAAVMTLFAILSQ</sequence>
<dbReference type="HOGENOM" id="CLU_007100_9_4_7"/>
<feature type="transmembrane region" description="Helical" evidence="8">
    <location>
        <begin position="109"/>
        <end position="126"/>
    </location>
</feature>
<dbReference type="Proteomes" id="UP000008825">
    <property type="component" value="Chromosome"/>
</dbReference>
<evidence type="ECO:0000256" key="7">
    <source>
        <dbReference type="RuleBase" id="RU000320"/>
    </source>
</evidence>
<dbReference type="KEGG" id="gbm:Gbem_1673"/>
<evidence type="ECO:0000256" key="6">
    <source>
        <dbReference type="ARBA" id="ARBA00023136"/>
    </source>
</evidence>
<feature type="transmembrane region" description="Helical" evidence="8">
    <location>
        <begin position="164"/>
        <end position="187"/>
    </location>
</feature>
<reference evidence="10 11" key="1">
    <citation type="submission" date="2008-07" db="EMBL/GenBank/DDBJ databases">
        <title>Complete sequence of Geobacter bemidjiensis BEM.</title>
        <authorList>
            <consortium name="US DOE Joint Genome Institute"/>
            <person name="Lucas S."/>
            <person name="Copeland A."/>
            <person name="Lapidus A."/>
            <person name="Glavina del Rio T."/>
            <person name="Dalin E."/>
            <person name="Tice H."/>
            <person name="Bruce D."/>
            <person name="Goodwin L."/>
            <person name="Pitluck S."/>
            <person name="Kiss H."/>
            <person name="Brettin T."/>
            <person name="Detter J.C."/>
            <person name="Han C."/>
            <person name="Kuske C.R."/>
            <person name="Schmutz J."/>
            <person name="Larimer F."/>
            <person name="Land M."/>
            <person name="Hauser L."/>
            <person name="Kyrpides N."/>
            <person name="Lykidis A."/>
            <person name="Lovley D."/>
            <person name="Richardson P."/>
        </authorList>
    </citation>
    <scope>NUCLEOTIDE SEQUENCE [LARGE SCALE GENOMIC DNA]</scope>
    <source>
        <strain evidence="11">ATCC BAA-1014 / DSM 16622 / JCM 12645 / Bem</strain>
    </source>
</reference>
<dbReference type="GO" id="GO:0042773">
    <property type="term" value="P:ATP synthesis coupled electron transport"/>
    <property type="evidence" value="ECO:0007669"/>
    <property type="project" value="InterPro"/>
</dbReference>
<evidence type="ECO:0000256" key="3">
    <source>
        <dbReference type="ARBA" id="ARBA00022475"/>
    </source>
</evidence>
<evidence type="ECO:0000256" key="1">
    <source>
        <dbReference type="ARBA" id="ARBA00004651"/>
    </source>
</evidence>
<dbReference type="EMBL" id="CP001124">
    <property type="protein sequence ID" value="ACH38691.2"/>
    <property type="molecule type" value="Genomic_DNA"/>
</dbReference>